<keyword evidence="1" id="KW-1133">Transmembrane helix</keyword>
<reference evidence="2 3" key="1">
    <citation type="submission" date="2014-03" db="EMBL/GenBank/DDBJ databases">
        <title>Genomics of Bifidobacteria.</title>
        <authorList>
            <person name="Ventura M."/>
            <person name="Milani C."/>
            <person name="Lugli G.A."/>
        </authorList>
    </citation>
    <scope>NUCLEOTIDE SEQUENCE [LARGE SCALE GENOMIC DNA]</scope>
    <source>
        <strain evidence="2 3">DSM 21395</strain>
    </source>
</reference>
<accession>A0A087C4J1</accession>
<evidence type="ECO:0000313" key="2">
    <source>
        <dbReference type="EMBL" id="KFI78191.1"/>
    </source>
</evidence>
<dbReference type="OrthoDB" id="3237846at2"/>
<keyword evidence="3" id="KW-1185">Reference proteome</keyword>
<comment type="caution">
    <text evidence="2">The sequence shown here is derived from an EMBL/GenBank/DDBJ whole genome shotgun (WGS) entry which is preliminary data.</text>
</comment>
<keyword evidence="1" id="KW-0472">Membrane</keyword>
<dbReference type="eggNOG" id="ENOG5031JQA">
    <property type="taxonomic scope" value="Bacteria"/>
</dbReference>
<dbReference type="RefSeq" id="WP_033513064.1">
    <property type="nucleotide sequence ID" value="NZ_JDUO01000009.1"/>
</dbReference>
<dbReference type="STRING" id="1437603.GCA_000771525_01800"/>
<dbReference type="Proteomes" id="UP000029082">
    <property type="component" value="Unassembled WGS sequence"/>
</dbReference>
<sequence length="242" mass="26153">MAMDDPDGDGRLNERQRDAIDVLASHNAYAAQSKWKTLRELPRKERWPFFVQHFLLATSAILVALIVVISLAVSFLTKPPTPLLAVQGIGMSRYASSLDRLRDGFLRDQGIEDHRLVQVDGTLSIGGDGYADDSAKVMTMVTAGQINMMAAGRTMFATLDHRGYISKPADVLTAAQLRAVAGALVDARGHAVADPAHAAGLDLSKSAVWRSAGLPSDAILGFSNVQSGKVYPQRFVAYLRFS</sequence>
<feature type="transmembrane region" description="Helical" evidence="1">
    <location>
        <begin position="54"/>
        <end position="76"/>
    </location>
</feature>
<keyword evidence="1" id="KW-0812">Transmembrane</keyword>
<name>A0A087C4J1_9BIFI</name>
<dbReference type="EMBL" id="JGZE01000004">
    <property type="protein sequence ID" value="KFI78191.1"/>
    <property type="molecule type" value="Genomic_DNA"/>
</dbReference>
<protein>
    <submittedName>
        <fullName evidence="2">Uncharacterized protein</fullName>
    </submittedName>
</protein>
<proteinExistence type="predicted"/>
<evidence type="ECO:0000313" key="3">
    <source>
        <dbReference type="Proteomes" id="UP000029082"/>
    </source>
</evidence>
<gene>
    <name evidence="2" type="ORF">BMON_1455</name>
</gene>
<dbReference type="GeneID" id="93094808"/>
<dbReference type="AlphaFoldDB" id="A0A087C4J1"/>
<organism evidence="2 3">
    <name type="scientific">Bifidobacterium mongoliense DSM 21395</name>
    <dbReference type="NCBI Taxonomy" id="1437603"/>
    <lineage>
        <taxon>Bacteria</taxon>
        <taxon>Bacillati</taxon>
        <taxon>Actinomycetota</taxon>
        <taxon>Actinomycetes</taxon>
        <taxon>Bifidobacteriales</taxon>
        <taxon>Bifidobacteriaceae</taxon>
        <taxon>Bifidobacterium</taxon>
    </lineage>
</organism>
<evidence type="ECO:0000256" key="1">
    <source>
        <dbReference type="SAM" id="Phobius"/>
    </source>
</evidence>